<dbReference type="RefSeq" id="WP_043746204.1">
    <property type="nucleotide sequence ID" value="NZ_AQQX01000002.1"/>
</dbReference>
<dbReference type="AlphaFoldDB" id="A0A0A0EJS9"/>
<dbReference type="EMBL" id="AQQX01000002">
    <property type="protein sequence ID" value="KGM49407.1"/>
    <property type="molecule type" value="Genomic_DNA"/>
</dbReference>
<reference evidence="1 2" key="1">
    <citation type="journal article" date="2015" name="Antonie Van Leeuwenhoek">
        <title>Pseudooceanicola atlanticus gen. nov. sp. nov., isolated from surface seawater of the Atlantic Ocean and reclassification of Oceanicola batsensis, Oceanicola marinus, Oceanicola nitratireducens, Oceanicola nanhaiensis, Oceanicola antarcticus and Oceanicola flagellatus, as Pseudooceanicola batsensis comb. nov., Pseudooceanicola marinus comb. nov., Pseudooceanicola nitratireducens comb. nov., Pseudooceanicola nanhaiensis comb. nov., Pseudooceanicola antarcticus comb. nov., and Pseudooceanicola flagellatus comb. nov.</title>
        <authorList>
            <person name="Lai Q."/>
            <person name="Li G."/>
            <person name="Liu X."/>
            <person name="Du Y."/>
            <person name="Sun F."/>
            <person name="Shao Z."/>
        </authorList>
    </citation>
    <scope>NUCLEOTIDE SEQUENCE [LARGE SCALE GENOMIC DNA]</scope>
    <source>
        <strain evidence="1 2">22II-s11g</strain>
    </source>
</reference>
<dbReference type="Gene3D" id="3.30.530.20">
    <property type="match status" value="1"/>
</dbReference>
<name>A0A0A0EJS9_9RHOB</name>
<sequence length="149" mass="16973">MGKVHVVSEYACTPDQLWAVTKDLDALRKMNARMVRMEGLPSGDMYAGQDIQITTSLFGRTKPQVYRIVVTELSDETREFRSTEHGNGVKSWKHHGRVERAPKGSRLVDDIEIDAGWMTPLVVAWANILYKARHKPRLQILRDRGALTE</sequence>
<dbReference type="CDD" id="cd07812">
    <property type="entry name" value="SRPBCC"/>
    <property type="match status" value="1"/>
</dbReference>
<dbReference type="OrthoDB" id="7428016at2"/>
<comment type="caution">
    <text evidence="1">The sequence shown here is derived from an EMBL/GenBank/DDBJ whole genome shotgun (WGS) entry which is preliminary data.</text>
</comment>
<dbReference type="InterPro" id="IPR023393">
    <property type="entry name" value="START-like_dom_sf"/>
</dbReference>
<dbReference type="Pfam" id="PF10604">
    <property type="entry name" value="Polyketide_cyc2"/>
    <property type="match status" value="1"/>
</dbReference>
<dbReference type="SUPFAM" id="SSF55961">
    <property type="entry name" value="Bet v1-like"/>
    <property type="match status" value="1"/>
</dbReference>
<protein>
    <recommendedName>
        <fullName evidence="3">Polyketide cyclase</fullName>
    </recommendedName>
</protein>
<keyword evidence="2" id="KW-1185">Reference proteome</keyword>
<dbReference type="STRING" id="1461694.ATO9_05120"/>
<dbReference type="InterPro" id="IPR019587">
    <property type="entry name" value="Polyketide_cyclase/dehydratase"/>
</dbReference>
<proteinExistence type="predicted"/>
<dbReference type="Proteomes" id="UP000030004">
    <property type="component" value="Unassembled WGS sequence"/>
</dbReference>
<evidence type="ECO:0008006" key="3">
    <source>
        <dbReference type="Google" id="ProtNLM"/>
    </source>
</evidence>
<evidence type="ECO:0000313" key="2">
    <source>
        <dbReference type="Proteomes" id="UP000030004"/>
    </source>
</evidence>
<evidence type="ECO:0000313" key="1">
    <source>
        <dbReference type="EMBL" id="KGM49407.1"/>
    </source>
</evidence>
<organism evidence="1 2">
    <name type="scientific">Pseudooceanicola atlanticus</name>
    <dbReference type="NCBI Taxonomy" id="1461694"/>
    <lineage>
        <taxon>Bacteria</taxon>
        <taxon>Pseudomonadati</taxon>
        <taxon>Pseudomonadota</taxon>
        <taxon>Alphaproteobacteria</taxon>
        <taxon>Rhodobacterales</taxon>
        <taxon>Paracoccaceae</taxon>
        <taxon>Pseudooceanicola</taxon>
    </lineage>
</organism>
<gene>
    <name evidence="1" type="ORF">ATO9_05120</name>
</gene>
<accession>A0A0A0EJS9</accession>
<dbReference type="eggNOG" id="ENOG5031XMT">
    <property type="taxonomic scope" value="Bacteria"/>
</dbReference>